<gene>
    <name evidence="1" type="ORF">thalar_02203</name>
</gene>
<name>S9QIG8_9RHOB</name>
<evidence type="ECO:0000313" key="2">
    <source>
        <dbReference type="Proteomes" id="UP000015351"/>
    </source>
</evidence>
<evidence type="ECO:0000313" key="1">
    <source>
        <dbReference type="EMBL" id="EPX79378.1"/>
    </source>
</evidence>
<reference evidence="2" key="1">
    <citation type="journal article" date="2013" name="Stand. Genomic Sci.">
        <title>Genome sequence of the Litoreibacter arenae type strain (DSM 19593(T)), a member of the Roseobacter clade isolated from sea sand.</title>
        <authorList>
            <person name="Riedel T."/>
            <person name="Fiebig A."/>
            <person name="Petersen J."/>
            <person name="Gronow S."/>
            <person name="Kyrpides N.C."/>
            <person name="Goker M."/>
            <person name="Klenk H.P."/>
        </authorList>
    </citation>
    <scope>NUCLEOTIDE SEQUENCE [LARGE SCALE GENOMIC DNA]</scope>
    <source>
        <strain evidence="2">DSM 19593</strain>
    </source>
</reference>
<comment type="caution">
    <text evidence="1">The sequence shown here is derived from an EMBL/GenBank/DDBJ whole genome shotgun (WGS) entry which is preliminary data.</text>
</comment>
<proteinExistence type="predicted"/>
<dbReference type="EMBL" id="AONI01000010">
    <property type="protein sequence ID" value="EPX79378.1"/>
    <property type="molecule type" value="Genomic_DNA"/>
</dbReference>
<dbReference type="Proteomes" id="UP000015351">
    <property type="component" value="Unassembled WGS sequence"/>
</dbReference>
<dbReference type="HOGENOM" id="CLU_1561074_0_0_5"/>
<accession>S9QIG8</accession>
<dbReference type="AlphaFoldDB" id="S9QIG8"/>
<protein>
    <submittedName>
        <fullName evidence="1">Uncharacterized protein</fullName>
    </submittedName>
</protein>
<sequence length="171" mass="18974">MLFHLHVVPTALSEVKAKSAAMGLNEIEIEAVRGMHLAIALDEYADMYHIGRLHGVPSRQELQLNMNKGEAFWRGFQIARGEIVLKSGFRSEIQNEERLASWMYAKSLNYACAMEGFAFGVSTDTTGTKAILNEILGTDDQAAYTPSTYLKSIGDLVTAIERSDCSYFQSL</sequence>
<organism evidence="1 2">
    <name type="scientific">Litoreibacter arenae DSM 19593</name>
    <dbReference type="NCBI Taxonomy" id="1123360"/>
    <lineage>
        <taxon>Bacteria</taxon>
        <taxon>Pseudomonadati</taxon>
        <taxon>Pseudomonadota</taxon>
        <taxon>Alphaproteobacteria</taxon>
        <taxon>Rhodobacterales</taxon>
        <taxon>Roseobacteraceae</taxon>
        <taxon>Litoreibacter</taxon>
    </lineage>
</organism>
<keyword evidence="2" id="KW-1185">Reference proteome</keyword>